<feature type="region of interest" description="Disordered" evidence="1">
    <location>
        <begin position="248"/>
        <end position="298"/>
    </location>
</feature>
<dbReference type="InParanoid" id="A0A4S2MWX6"/>
<sequence>MSKKRKHNFANSGSSRTNKKQKPGPPPSRSQKSSSAFTAAVAKSSSKSRQAHQQKLPPLNPFPPNTDVLLVGEGDLSFSHLLATAPRGLRVKTLIATTFDSRDELERKYPSTAPGYIADLSSLSPSSSSCSSSSLSSSPTTTVTLLHSIDATRLSSSKAIKSRKYDVIGFLFPHIGGKTKDQDRQIRGNQILLKGFFAAAKPLLKEGGRVVVSLFEGAVYDMWDIRGLARGDGMVGVTAGRFGTEVWEGKKKPEEKEGVSGKEGEESKDKKDEESVEDKGDPTSKDGGSDDGKKIGRGYRHARTLGELEGRGAWRGEERNARWFIFCKKGYKDEKAANAAMSVGQKKKKKSKSGDESSSEDEGSDGGWDNADIDNPWFDEDNDPN</sequence>
<evidence type="ECO:0000259" key="2">
    <source>
        <dbReference type="Pfam" id="PF10354"/>
    </source>
</evidence>
<evidence type="ECO:0000313" key="4">
    <source>
        <dbReference type="Proteomes" id="UP000298138"/>
    </source>
</evidence>
<dbReference type="GO" id="GO:0005737">
    <property type="term" value="C:cytoplasm"/>
    <property type="evidence" value="ECO:0007669"/>
    <property type="project" value="TreeGrafter"/>
</dbReference>
<feature type="region of interest" description="Disordered" evidence="1">
    <location>
        <begin position="337"/>
        <end position="385"/>
    </location>
</feature>
<dbReference type="InterPro" id="IPR019446">
    <property type="entry name" value="BMT5-like"/>
</dbReference>
<organism evidence="3 4">
    <name type="scientific">Ascodesmis nigricans</name>
    <dbReference type="NCBI Taxonomy" id="341454"/>
    <lineage>
        <taxon>Eukaryota</taxon>
        <taxon>Fungi</taxon>
        <taxon>Dikarya</taxon>
        <taxon>Ascomycota</taxon>
        <taxon>Pezizomycotina</taxon>
        <taxon>Pezizomycetes</taxon>
        <taxon>Pezizales</taxon>
        <taxon>Ascodesmidaceae</taxon>
        <taxon>Ascodesmis</taxon>
    </lineage>
</organism>
<feature type="domain" description="25S rRNA (uridine-N(3))-methyltransferase BMT5-like" evidence="2">
    <location>
        <begin position="69"/>
        <end position="249"/>
    </location>
</feature>
<evidence type="ECO:0000256" key="1">
    <source>
        <dbReference type="SAM" id="MobiDB-lite"/>
    </source>
</evidence>
<dbReference type="Proteomes" id="UP000298138">
    <property type="component" value="Unassembled WGS sequence"/>
</dbReference>
<feature type="region of interest" description="Disordered" evidence="1">
    <location>
        <begin position="1"/>
        <end position="63"/>
    </location>
</feature>
<feature type="compositionally biased region" description="Polar residues" evidence="1">
    <location>
        <begin position="29"/>
        <end position="53"/>
    </location>
</feature>
<dbReference type="AlphaFoldDB" id="A0A4S2MWX6"/>
<protein>
    <recommendedName>
        <fullName evidence="2">25S rRNA (uridine-N(3))-methyltransferase BMT5-like domain-containing protein</fullName>
    </recommendedName>
</protein>
<gene>
    <name evidence="3" type="ORF">EX30DRAFT_341055</name>
</gene>
<dbReference type="GO" id="GO:0070042">
    <property type="term" value="F:rRNA (uridine-N3-)-methyltransferase activity"/>
    <property type="evidence" value="ECO:0007669"/>
    <property type="project" value="InterPro"/>
</dbReference>
<dbReference type="GO" id="GO:0070475">
    <property type="term" value="P:rRNA base methylation"/>
    <property type="evidence" value="ECO:0007669"/>
    <property type="project" value="InterPro"/>
</dbReference>
<dbReference type="PANTHER" id="PTHR11538">
    <property type="entry name" value="PHENYLALANYL-TRNA SYNTHETASE"/>
    <property type="match status" value="1"/>
</dbReference>
<keyword evidence="4" id="KW-1185">Reference proteome</keyword>
<name>A0A4S2MWX6_9PEZI</name>
<dbReference type="OrthoDB" id="273345at2759"/>
<feature type="compositionally biased region" description="Basic and acidic residues" evidence="1">
    <location>
        <begin position="248"/>
        <end position="294"/>
    </location>
</feature>
<proteinExistence type="predicted"/>
<evidence type="ECO:0000313" key="3">
    <source>
        <dbReference type="EMBL" id="TGZ81083.1"/>
    </source>
</evidence>
<dbReference type="Pfam" id="PF10354">
    <property type="entry name" value="BMT5-like"/>
    <property type="match status" value="1"/>
</dbReference>
<dbReference type="STRING" id="341454.A0A4S2MWX6"/>
<accession>A0A4S2MWX6</accession>
<dbReference type="EMBL" id="ML220121">
    <property type="protein sequence ID" value="TGZ81083.1"/>
    <property type="molecule type" value="Genomic_DNA"/>
</dbReference>
<reference evidence="3 4" key="1">
    <citation type="submission" date="2019-04" db="EMBL/GenBank/DDBJ databases">
        <title>Comparative genomics and transcriptomics to analyze fruiting body development in filamentous ascomycetes.</title>
        <authorList>
            <consortium name="DOE Joint Genome Institute"/>
            <person name="Lutkenhaus R."/>
            <person name="Traeger S."/>
            <person name="Breuer J."/>
            <person name="Kuo A."/>
            <person name="Lipzen A."/>
            <person name="Pangilinan J."/>
            <person name="Dilworth D."/>
            <person name="Sandor L."/>
            <person name="Poggeler S."/>
            <person name="Barry K."/>
            <person name="Grigoriev I.V."/>
            <person name="Nowrousian M."/>
        </authorList>
    </citation>
    <scope>NUCLEOTIDE SEQUENCE [LARGE SCALE GENOMIC DNA]</scope>
    <source>
        <strain evidence="3 4">CBS 389.68</strain>
    </source>
</reference>
<dbReference type="PANTHER" id="PTHR11538:SF26">
    <property type="entry name" value="FERREDOXIN-FOLD ANTICODON-BINDING DOMAIN-CONTAINING PROTEIN 1"/>
    <property type="match status" value="1"/>
</dbReference>